<dbReference type="GeneID" id="66982714"/>
<feature type="chain" id="PRO_5031376653" evidence="1">
    <location>
        <begin position="21"/>
        <end position="149"/>
    </location>
</feature>
<evidence type="ECO:0000313" key="3">
    <source>
        <dbReference type="Proteomes" id="UP000637239"/>
    </source>
</evidence>
<evidence type="ECO:0000256" key="1">
    <source>
        <dbReference type="SAM" id="SignalP"/>
    </source>
</evidence>
<proteinExistence type="predicted"/>
<reference evidence="2" key="2">
    <citation type="submission" date="2021-02" db="EMBL/GenBank/DDBJ databases">
        <title>Aspergillus chevalieri M1 genome sequence.</title>
        <authorList>
            <person name="Kadooka C."/>
            <person name="Mori K."/>
            <person name="Futagami T."/>
        </authorList>
    </citation>
    <scope>NUCLEOTIDE SEQUENCE</scope>
    <source>
        <strain evidence="2">M1</strain>
    </source>
</reference>
<organism evidence="2 3">
    <name type="scientific">Aspergillus chevalieri</name>
    <name type="common">Eurotium chevalieri</name>
    <dbReference type="NCBI Taxonomy" id="182096"/>
    <lineage>
        <taxon>Eukaryota</taxon>
        <taxon>Fungi</taxon>
        <taxon>Dikarya</taxon>
        <taxon>Ascomycota</taxon>
        <taxon>Pezizomycotina</taxon>
        <taxon>Eurotiomycetes</taxon>
        <taxon>Eurotiomycetidae</taxon>
        <taxon>Eurotiales</taxon>
        <taxon>Aspergillaceae</taxon>
        <taxon>Aspergillus</taxon>
        <taxon>Aspergillus subgen. Aspergillus</taxon>
    </lineage>
</organism>
<dbReference type="AlphaFoldDB" id="A0A7R7ZMY8"/>
<dbReference type="KEGG" id="ache:ACHE_40919A"/>
<keyword evidence="3" id="KW-1185">Reference proteome</keyword>
<dbReference type="Proteomes" id="UP000637239">
    <property type="component" value="Chromosome 4"/>
</dbReference>
<accession>A0A7R7ZMY8</accession>
<keyword evidence="1" id="KW-0732">Signal</keyword>
<feature type="signal peptide" evidence="1">
    <location>
        <begin position="1"/>
        <end position="20"/>
    </location>
</feature>
<gene>
    <name evidence="2" type="ORF">ACHE_40919A</name>
</gene>
<name>A0A7R7ZMY8_ASPCH</name>
<evidence type="ECO:0000313" key="2">
    <source>
        <dbReference type="EMBL" id="BCR88355.1"/>
    </source>
</evidence>
<protein>
    <submittedName>
        <fullName evidence="2">Uncharacterized protein</fullName>
    </submittedName>
</protein>
<dbReference type="EMBL" id="AP024419">
    <property type="protein sequence ID" value="BCR88355.1"/>
    <property type="molecule type" value="Genomic_DNA"/>
</dbReference>
<dbReference type="RefSeq" id="XP_043136877.1">
    <property type="nucleotide sequence ID" value="XM_043279171.1"/>
</dbReference>
<reference evidence="2" key="1">
    <citation type="submission" date="2021-01" db="EMBL/GenBank/DDBJ databases">
        <authorList>
            <consortium name="Aspergillus chevalieri M1 genome sequencing consortium"/>
            <person name="Kazuki M."/>
            <person name="Futagami T."/>
        </authorList>
    </citation>
    <scope>NUCLEOTIDE SEQUENCE</scope>
    <source>
        <strain evidence="2">M1</strain>
    </source>
</reference>
<sequence>MQSWILKFGALAALAQTISAAQLHIETTHPPANKYKSHCTVILEDELWGNCKGSSSPFPGGCGDNSDTKPATICGDNTVNVNWKTGQLTIKSADGQKEAKCVLSTTSQWGECNTDNPDQYPLENGASSLFDAGKSVLYGLTPIAAGLLL</sequence>